<reference evidence="1" key="1">
    <citation type="submission" date="2013-12" db="EMBL/GenBank/DDBJ databases">
        <title>The Genome Sequence of Aphanomyces invadans NJM9701.</title>
        <authorList>
            <consortium name="The Broad Institute Genomics Platform"/>
            <person name="Russ C."/>
            <person name="Tyler B."/>
            <person name="van West P."/>
            <person name="Dieguez-Uribeondo J."/>
            <person name="Young S.K."/>
            <person name="Zeng Q."/>
            <person name="Gargeya S."/>
            <person name="Fitzgerald M."/>
            <person name="Abouelleil A."/>
            <person name="Alvarado L."/>
            <person name="Chapman S.B."/>
            <person name="Gainer-Dewar J."/>
            <person name="Goldberg J."/>
            <person name="Griggs A."/>
            <person name="Gujja S."/>
            <person name="Hansen M."/>
            <person name="Howarth C."/>
            <person name="Imamovic A."/>
            <person name="Ireland A."/>
            <person name="Larimer J."/>
            <person name="McCowan C."/>
            <person name="Murphy C."/>
            <person name="Pearson M."/>
            <person name="Poon T.W."/>
            <person name="Priest M."/>
            <person name="Roberts A."/>
            <person name="Saif S."/>
            <person name="Shea T."/>
            <person name="Sykes S."/>
            <person name="Wortman J."/>
            <person name="Nusbaum C."/>
            <person name="Birren B."/>
        </authorList>
    </citation>
    <scope>NUCLEOTIDE SEQUENCE [LARGE SCALE GENOMIC DNA]</scope>
    <source>
        <strain evidence="1">NJM9701</strain>
    </source>
</reference>
<dbReference type="RefSeq" id="XP_008876532.1">
    <property type="nucleotide sequence ID" value="XM_008878310.1"/>
</dbReference>
<evidence type="ECO:0000313" key="1">
    <source>
        <dbReference type="EMBL" id="ETV94941.1"/>
    </source>
</evidence>
<dbReference type="EMBL" id="KI913983">
    <property type="protein sequence ID" value="ETV94941.1"/>
    <property type="molecule type" value="Genomic_DNA"/>
</dbReference>
<dbReference type="VEuPathDB" id="FungiDB:H310_11587"/>
<sequence>MDFLIHLLGLLERRRHHNLTFQGTLSRNSTNTACNLGLADGNVQRNMHFREQRVLASWHLLEGDIREGATRPQFNDLPSAQISLLLTCSSPRPLPCAAVQANKLGVAPPNPRSHQRIPTRPTTKIIYLASMSKYSCQPH</sequence>
<organism evidence="1">
    <name type="scientific">Aphanomyces invadans</name>
    <dbReference type="NCBI Taxonomy" id="157072"/>
    <lineage>
        <taxon>Eukaryota</taxon>
        <taxon>Sar</taxon>
        <taxon>Stramenopiles</taxon>
        <taxon>Oomycota</taxon>
        <taxon>Saprolegniomycetes</taxon>
        <taxon>Saprolegniales</taxon>
        <taxon>Verrucalvaceae</taxon>
        <taxon>Aphanomyces</taxon>
    </lineage>
</organism>
<proteinExistence type="predicted"/>
<gene>
    <name evidence="1" type="ORF">H310_11587</name>
</gene>
<dbReference type="GeneID" id="20088637"/>
<protein>
    <submittedName>
        <fullName evidence="1">Uncharacterized protein</fullName>
    </submittedName>
</protein>
<dbReference type="AlphaFoldDB" id="A0A024TMW0"/>
<accession>A0A024TMW0</accession>
<name>A0A024TMW0_9STRA</name>